<keyword evidence="3" id="KW-0830">Ubiquinone</keyword>
<feature type="region of interest" description="Disordered" evidence="2">
    <location>
        <begin position="1"/>
        <end position="59"/>
    </location>
</feature>
<dbReference type="PANTHER" id="PTHR12922">
    <property type="entry name" value="UBIQUINONE BIOSYNTHESIS PROTEIN"/>
    <property type="match status" value="1"/>
</dbReference>
<dbReference type="PANTHER" id="PTHR12922:SF7">
    <property type="entry name" value="UBIQUINONE BIOSYNTHESIS PROTEIN COQ4 HOMOLOG, MITOCHONDRIAL"/>
    <property type="match status" value="1"/>
</dbReference>
<accession>U6LTP5</accession>
<feature type="compositionally biased region" description="Low complexity" evidence="2">
    <location>
        <begin position="29"/>
        <end position="50"/>
    </location>
</feature>
<proteinExistence type="predicted"/>
<gene>
    <name evidence="3" type="ORF">EBH_0051380</name>
</gene>
<dbReference type="GO" id="GO:0006744">
    <property type="term" value="P:ubiquinone biosynthetic process"/>
    <property type="evidence" value="ECO:0007669"/>
    <property type="project" value="UniProtKB-KW"/>
</dbReference>
<dbReference type="EMBL" id="HG713166">
    <property type="protein sequence ID" value="CDJ52653.1"/>
    <property type="molecule type" value="Genomic_DNA"/>
</dbReference>
<dbReference type="Pfam" id="PF05019">
    <property type="entry name" value="Coq4"/>
    <property type="match status" value="1"/>
</dbReference>
<protein>
    <submittedName>
        <fullName evidence="3">Ubiquinone biosynthesis protein COQ4, putative</fullName>
    </submittedName>
</protein>
<reference evidence="3" key="1">
    <citation type="submission" date="2013-10" db="EMBL/GenBank/DDBJ databases">
        <title>Genomic analysis of the causative agents of coccidiosis in chickens.</title>
        <authorList>
            <person name="Reid A.J."/>
            <person name="Blake D."/>
            <person name="Billington K."/>
            <person name="Browne H."/>
            <person name="Dunn M."/>
            <person name="Hung S."/>
            <person name="Kawahara F."/>
            <person name="Miranda-Saavedra D."/>
            <person name="Mourier T."/>
            <person name="Nagra H."/>
            <person name="Otto T.D."/>
            <person name="Rawlings N."/>
            <person name="Sanchez A."/>
            <person name="Sanders M."/>
            <person name="Subramaniam C."/>
            <person name="Tay Y."/>
            <person name="Dear P."/>
            <person name="Doerig C."/>
            <person name="Gruber A."/>
            <person name="Parkinson J."/>
            <person name="Shirley M."/>
            <person name="Wan K.L."/>
            <person name="Berriman M."/>
            <person name="Tomley F."/>
            <person name="Pain A."/>
        </authorList>
    </citation>
    <scope>NUCLEOTIDE SEQUENCE [LARGE SCALE GENOMIC DNA]</scope>
    <source>
        <strain evidence="3">Houghton</strain>
    </source>
</reference>
<evidence type="ECO:0000256" key="2">
    <source>
        <dbReference type="SAM" id="MobiDB-lite"/>
    </source>
</evidence>
<dbReference type="Proteomes" id="UP000030750">
    <property type="component" value="Unassembled WGS sequence"/>
</dbReference>
<evidence type="ECO:0000256" key="1">
    <source>
        <dbReference type="ARBA" id="ARBA00022688"/>
    </source>
</evidence>
<name>U6LTP5_9EIME</name>
<organism evidence="3 4">
    <name type="scientific">Eimeria brunetti</name>
    <dbReference type="NCBI Taxonomy" id="51314"/>
    <lineage>
        <taxon>Eukaryota</taxon>
        <taxon>Sar</taxon>
        <taxon>Alveolata</taxon>
        <taxon>Apicomplexa</taxon>
        <taxon>Conoidasida</taxon>
        <taxon>Coccidia</taxon>
        <taxon>Eucoccidiorida</taxon>
        <taxon>Eimeriorina</taxon>
        <taxon>Eimeriidae</taxon>
        <taxon>Eimeria</taxon>
    </lineage>
</organism>
<sequence length="283" mass="31009">MNGKKERKGGGPPWGPLTSVLRGMGVGPPGLLEQQQGGLQQRGQQQQQQGGFRGWGVGGGGWREDEEGREVLQQRPLLDERFVNYEALRRLPKNTLGHALMHFLDSNKLHAGHRQPVRFVEDEELAYVLTRYRQMTFLAAAFGPFAAPYLRVHLPAAAADAAKVGAAAAAVAAAADKLTHAPNSCMQLLLPQQQQQQQQEAAKGAAKAAEAAEAAAAAEEPVVLYPRHVLLTEMLPWAEAAGKAMRRRVYCLLVEEWLDKPLDAFREHCGILLPPPRLHPYCV</sequence>
<dbReference type="VEuPathDB" id="ToxoDB:EBH_0051380"/>
<keyword evidence="4" id="KW-1185">Reference proteome</keyword>
<evidence type="ECO:0000313" key="3">
    <source>
        <dbReference type="EMBL" id="CDJ52653.1"/>
    </source>
</evidence>
<dbReference type="AlphaFoldDB" id="U6LTP5"/>
<dbReference type="OrthoDB" id="4249at2759"/>
<keyword evidence="1" id="KW-0831">Ubiquinone biosynthesis</keyword>
<dbReference type="InterPro" id="IPR007715">
    <property type="entry name" value="Coq4"/>
</dbReference>
<evidence type="ECO:0000313" key="4">
    <source>
        <dbReference type="Proteomes" id="UP000030750"/>
    </source>
</evidence>
<reference evidence="3" key="2">
    <citation type="submission" date="2013-10" db="EMBL/GenBank/DDBJ databases">
        <authorList>
            <person name="Aslett M."/>
        </authorList>
    </citation>
    <scope>NUCLEOTIDE SEQUENCE [LARGE SCALE GENOMIC DNA]</scope>
    <source>
        <strain evidence="3">Houghton</strain>
    </source>
</reference>